<evidence type="ECO:0000313" key="4">
    <source>
        <dbReference type="Proteomes" id="UP000076405"/>
    </source>
</evidence>
<dbReference type="RefSeq" id="WP_046870874.1">
    <property type="nucleotide sequence ID" value="NZ_BAAAXI010000011.1"/>
</dbReference>
<gene>
    <name evidence="1" type="ORF">ADU70_2072</name>
    <name evidence="2" type="ORF">ADU72_0578</name>
</gene>
<dbReference type="KEGG" id="pdm:ADU72_0578"/>
<sequence length="682" mass="77953">MTANYSYSLRFTLDPENWDAKKETQLLEFCKKGRIDDVTFFINSEELNQSHQTSDQIQVWLDAIQPVGKALKEMGVTTSLNPWTTLMHSDRGRKINPKLGFKTMVDYQGRQAESIACPADPVWQKYIVNCYRQFASIHPKKLWLEDDFRHYNHTPLKLGCFCDHHMAIYNQKLGKELSREKFAAAMLQSGEPTPERLVYLAVARQEMIDVAKKIADGVAEVSPHTKLGLMSSFPNWHAVEGRDWSELFTELSGKHPRLNRPHLPAYNEVSSLKYSRDFEAYTRTTAAYVADGNSAEFNPELENYMYSPFVKSNRFTQFQLESTVLIGASGIMLNLFDMMGNGIDPTYHYAELLAESKTWLNHMSERSTRLDLGHLDGVKVLVDQDSAQTIHTTQGRDPAELLPTETNWLSLFGSLGIACLPKPYSHKTQYHDQTLAISGQFLRNLTNTQITQLISDNTVFLDGQSVEIILERHLANTLLGVSNGKWHQVRTGYQSFEQADGQTVNGIENPRVTMLQHTGNYLQLTYDQNAKVTIISNAYNEYHKCLGPVMTVVNEHTFILPMDSDPKYGWESQYYSIKEILFKRYLQKHSQVAFVVEMPGVKLVTEQTIGFKAYFSNFTIDDQPKIKFHFSDQYQYTHWILHARIGSDLKDISVQCSWDTHGIGTIDYPLKGLETILLEAEV</sequence>
<evidence type="ECO:0000313" key="1">
    <source>
        <dbReference type="EMBL" id="AMV63538.1"/>
    </source>
</evidence>
<organism evidence="1 4">
    <name type="scientific">Pediococcus damnosus</name>
    <dbReference type="NCBI Taxonomy" id="51663"/>
    <lineage>
        <taxon>Bacteria</taxon>
        <taxon>Bacillati</taxon>
        <taxon>Bacillota</taxon>
        <taxon>Bacilli</taxon>
        <taxon>Lactobacillales</taxon>
        <taxon>Lactobacillaceae</taxon>
        <taxon>Pediococcus</taxon>
    </lineage>
</organism>
<keyword evidence="3" id="KW-1185">Reference proteome</keyword>
<dbReference type="OrthoDB" id="2253662at2"/>
<evidence type="ECO:0000313" key="3">
    <source>
        <dbReference type="Proteomes" id="UP000076244"/>
    </source>
</evidence>
<name>A0A0R2HJ08_9LACO</name>
<reference evidence="3 4" key="1">
    <citation type="journal article" date="2016" name="PLoS ONE">
        <title>The Identification of Novel Diagnostic Marker Genes for the Detection of Beer Spoiling Pediococcus damnosus Strains Using the BlAst Diagnostic Gene findEr.</title>
        <authorList>
            <person name="Behr J."/>
            <person name="Geissler A.J."/>
            <person name="Schmid J."/>
            <person name="Zehe A."/>
            <person name="Vogel R.F."/>
        </authorList>
    </citation>
    <scope>NUCLEOTIDE SEQUENCE [LARGE SCALE GENOMIC DNA]</scope>
    <source>
        <strain evidence="1 4">TMW 2.1533</strain>
        <strain evidence="2 3">TMW 2.1535</strain>
    </source>
</reference>
<dbReference type="EMBL" id="CP012275">
    <property type="protein sequence ID" value="AMV63538.1"/>
    <property type="molecule type" value="Genomic_DNA"/>
</dbReference>
<dbReference type="Proteomes" id="UP000076405">
    <property type="component" value="Chromosome"/>
</dbReference>
<evidence type="ECO:0000313" key="2">
    <source>
        <dbReference type="EMBL" id="AMV66523.1"/>
    </source>
</evidence>
<proteinExistence type="predicted"/>
<dbReference type="EMBL" id="CP012288">
    <property type="protein sequence ID" value="AMV66523.1"/>
    <property type="molecule type" value="Genomic_DNA"/>
</dbReference>
<protein>
    <submittedName>
        <fullName evidence="1">Uncharacterized protein</fullName>
    </submittedName>
</protein>
<dbReference type="AlphaFoldDB" id="A0A0R2HJ08"/>
<dbReference type="Proteomes" id="UP000076244">
    <property type="component" value="Chromosome"/>
</dbReference>
<accession>A0A0R2HJ08</accession>